<evidence type="ECO:0000256" key="1">
    <source>
        <dbReference type="SAM" id="Phobius"/>
    </source>
</evidence>
<accession>A0A6C0EBN1</accession>
<evidence type="ECO:0000313" key="2">
    <source>
        <dbReference type="EMBL" id="QHT25679.1"/>
    </source>
</evidence>
<protein>
    <submittedName>
        <fullName evidence="2">Uncharacterized protein</fullName>
    </submittedName>
</protein>
<keyword evidence="1" id="KW-1133">Transmembrane helix</keyword>
<organism evidence="2">
    <name type="scientific">viral metagenome</name>
    <dbReference type="NCBI Taxonomy" id="1070528"/>
    <lineage>
        <taxon>unclassified sequences</taxon>
        <taxon>metagenomes</taxon>
        <taxon>organismal metagenomes</taxon>
    </lineage>
</organism>
<dbReference type="EMBL" id="MN739773">
    <property type="protein sequence ID" value="QHT25679.1"/>
    <property type="molecule type" value="Genomic_DNA"/>
</dbReference>
<name>A0A6C0EBN1_9ZZZZ</name>
<feature type="transmembrane region" description="Helical" evidence="1">
    <location>
        <begin position="39"/>
        <end position="61"/>
    </location>
</feature>
<sequence length="81" mass="9354">MLNITKCDIVEIITEGHRFLIHIFLVTLINNIFNDEQQLISSTLVKTLLATAIAVILYHLLIKRLLEPKLKLLKKICDDEK</sequence>
<proteinExistence type="predicted"/>
<keyword evidence="1" id="KW-0812">Transmembrane</keyword>
<keyword evidence="1" id="KW-0472">Membrane</keyword>
<reference evidence="2" key="1">
    <citation type="journal article" date="2020" name="Nature">
        <title>Giant virus diversity and host interactions through global metagenomics.</title>
        <authorList>
            <person name="Schulz F."/>
            <person name="Roux S."/>
            <person name="Paez-Espino D."/>
            <person name="Jungbluth S."/>
            <person name="Walsh D.A."/>
            <person name="Denef V.J."/>
            <person name="McMahon K.D."/>
            <person name="Konstantinidis K.T."/>
            <person name="Eloe-Fadrosh E.A."/>
            <person name="Kyrpides N.C."/>
            <person name="Woyke T."/>
        </authorList>
    </citation>
    <scope>NUCLEOTIDE SEQUENCE</scope>
    <source>
        <strain evidence="2">GVMAG-M-3300023179-27</strain>
    </source>
</reference>
<dbReference type="AlphaFoldDB" id="A0A6C0EBN1"/>